<reference evidence="2" key="1">
    <citation type="journal article" date="2014" name="Int. J. Syst. Evol. Microbiol.">
        <title>Complete genome sequence of Corynebacterium casei LMG S-19264T (=DSM 44701T), isolated from a smear-ripened cheese.</title>
        <authorList>
            <consortium name="US DOE Joint Genome Institute (JGI-PGF)"/>
            <person name="Walter F."/>
            <person name="Albersmeier A."/>
            <person name="Kalinowski J."/>
            <person name="Ruckert C."/>
        </authorList>
    </citation>
    <scope>NUCLEOTIDE SEQUENCE</scope>
    <source>
        <strain evidence="2">CGMCC 4.7138</strain>
    </source>
</reference>
<reference evidence="2" key="2">
    <citation type="submission" date="2020-09" db="EMBL/GenBank/DDBJ databases">
        <authorList>
            <person name="Sun Q."/>
            <person name="Zhou Y."/>
        </authorList>
    </citation>
    <scope>NUCLEOTIDE SEQUENCE</scope>
    <source>
        <strain evidence="2">CGMCC 4.7138</strain>
    </source>
</reference>
<evidence type="ECO:0008006" key="4">
    <source>
        <dbReference type="Google" id="ProtNLM"/>
    </source>
</evidence>
<dbReference type="OrthoDB" id="3347970at2"/>
<dbReference type="InterPro" id="IPR011042">
    <property type="entry name" value="6-blade_b-propeller_TolB-like"/>
</dbReference>
<accession>A0A8H9H8S1</accession>
<organism evidence="2 3">
    <name type="scientific">Microbispora bryophytorum</name>
    <dbReference type="NCBI Taxonomy" id="1460882"/>
    <lineage>
        <taxon>Bacteria</taxon>
        <taxon>Bacillati</taxon>
        <taxon>Actinomycetota</taxon>
        <taxon>Actinomycetes</taxon>
        <taxon>Streptosporangiales</taxon>
        <taxon>Streptosporangiaceae</taxon>
        <taxon>Microbispora</taxon>
    </lineage>
</organism>
<keyword evidence="1" id="KW-0732">Signal</keyword>
<dbReference type="Gene3D" id="2.120.10.30">
    <property type="entry name" value="TolB, C-terminal domain"/>
    <property type="match status" value="1"/>
</dbReference>
<feature type="signal peptide" evidence="1">
    <location>
        <begin position="1"/>
        <end position="30"/>
    </location>
</feature>
<sequence length="308" mass="31509">MNTRPLSAAVLSTALAAALTAALAAPAAAAAPAGTYARPKPLIGVAVYLSYGKGFPISRYEPGKGFTKLGVMPMTGQFSASPDGRKLAWITDRGYVRVGSGSTAATVARGAAAGFPCATPVWSPDSRRVAYVKKGNSDAGSVSVVGTDGRGGRKAGTTLGVCHLAWSADGRYLAGYAGTTEGVYRLDVRTGKAVKVKGVGLANHVQSLSPDGTKVVVAPLSRNAPGGDGSWPGGFRPAVVDVATGKKAAIPVKGSLIGAFYLRDGRLVVRVAGRAANTLVVLDKNGRQVQRLTEPAAARRQALLQIVR</sequence>
<keyword evidence="3" id="KW-1185">Reference proteome</keyword>
<dbReference type="Pfam" id="PF07676">
    <property type="entry name" value="PD40"/>
    <property type="match status" value="1"/>
</dbReference>
<comment type="caution">
    <text evidence="2">The sequence shown here is derived from an EMBL/GenBank/DDBJ whole genome shotgun (WGS) entry which is preliminary data.</text>
</comment>
<evidence type="ECO:0000313" key="2">
    <source>
        <dbReference type="EMBL" id="GGO25362.1"/>
    </source>
</evidence>
<evidence type="ECO:0000313" key="3">
    <source>
        <dbReference type="Proteomes" id="UP000653480"/>
    </source>
</evidence>
<dbReference type="RefSeq" id="WP_142573069.1">
    <property type="nucleotide sequence ID" value="NZ_BMMN01000013.1"/>
</dbReference>
<gene>
    <name evidence="2" type="ORF">GCM10011574_56720</name>
</gene>
<dbReference type="AlphaFoldDB" id="A0A8H9H8S1"/>
<dbReference type="SUPFAM" id="SSF82171">
    <property type="entry name" value="DPP6 N-terminal domain-like"/>
    <property type="match status" value="1"/>
</dbReference>
<evidence type="ECO:0000256" key="1">
    <source>
        <dbReference type="SAM" id="SignalP"/>
    </source>
</evidence>
<name>A0A8H9H8S1_9ACTN</name>
<dbReference type="EMBL" id="BMMN01000013">
    <property type="protein sequence ID" value="GGO25362.1"/>
    <property type="molecule type" value="Genomic_DNA"/>
</dbReference>
<feature type="chain" id="PRO_5034741108" description="WD40 repeat domain-containing protein" evidence="1">
    <location>
        <begin position="31"/>
        <end position="308"/>
    </location>
</feature>
<proteinExistence type="predicted"/>
<dbReference type="Proteomes" id="UP000653480">
    <property type="component" value="Unassembled WGS sequence"/>
</dbReference>
<dbReference type="InterPro" id="IPR011659">
    <property type="entry name" value="WD40"/>
</dbReference>
<protein>
    <recommendedName>
        <fullName evidence="4">WD40 repeat domain-containing protein</fullName>
    </recommendedName>
</protein>